<evidence type="ECO:0000256" key="1">
    <source>
        <dbReference type="SAM" id="MobiDB-lite"/>
    </source>
</evidence>
<dbReference type="RefSeq" id="WP_138194371.1">
    <property type="nucleotide sequence ID" value="NZ_VCIW01000006.1"/>
</dbReference>
<name>A0A5R9G6U5_9BACL</name>
<organism evidence="3 4">
    <name type="scientific">Paenibacillus antri</name>
    <dbReference type="NCBI Taxonomy" id="2582848"/>
    <lineage>
        <taxon>Bacteria</taxon>
        <taxon>Bacillati</taxon>
        <taxon>Bacillota</taxon>
        <taxon>Bacilli</taxon>
        <taxon>Bacillales</taxon>
        <taxon>Paenibacillaceae</taxon>
        <taxon>Paenibacillus</taxon>
    </lineage>
</organism>
<comment type="caution">
    <text evidence="3">The sequence shown here is derived from an EMBL/GenBank/DDBJ whole genome shotgun (WGS) entry which is preliminary data.</text>
</comment>
<feature type="region of interest" description="Disordered" evidence="1">
    <location>
        <begin position="33"/>
        <end position="60"/>
    </location>
</feature>
<accession>A0A5R9G6U5</accession>
<dbReference type="PROSITE" id="PS51257">
    <property type="entry name" value="PROKAR_LIPOPROTEIN"/>
    <property type="match status" value="1"/>
</dbReference>
<evidence type="ECO:0000256" key="2">
    <source>
        <dbReference type="SAM" id="SignalP"/>
    </source>
</evidence>
<dbReference type="PANTHER" id="PTHR43649:SF12">
    <property type="entry name" value="DIACETYLCHITOBIOSE BINDING PROTEIN DASA"/>
    <property type="match status" value="1"/>
</dbReference>
<keyword evidence="4" id="KW-1185">Reference proteome</keyword>
<dbReference type="AlphaFoldDB" id="A0A5R9G6U5"/>
<dbReference type="SUPFAM" id="SSF53850">
    <property type="entry name" value="Periplasmic binding protein-like II"/>
    <property type="match status" value="1"/>
</dbReference>
<dbReference type="EMBL" id="VCIW01000006">
    <property type="protein sequence ID" value="TLS52127.1"/>
    <property type="molecule type" value="Genomic_DNA"/>
</dbReference>
<proteinExistence type="predicted"/>
<dbReference type="Pfam" id="PF01547">
    <property type="entry name" value="SBP_bac_1"/>
    <property type="match status" value="1"/>
</dbReference>
<dbReference type="Proteomes" id="UP000309676">
    <property type="component" value="Unassembled WGS sequence"/>
</dbReference>
<sequence>MKKRSKRARRLTLSTAAAMSALALLAGCTGSGSGGDAGADAGGDAAPPNAETGGSEGNGAEVGYPETITYWIPMVDHIKGHATTLNEVTLYQELERITGTKVEFKHPSGEGDQITEQLNLMIASQNLPDVVETNWLNISRGPENAIKEGTILRLNELIEQHAPNFRKYLDENPDIEKLIKTDEGSIYGFPFIRGHESLMVFHGPIIRKDWLERVGMDIPTTIDEWEAVLTAFKEKDPNGNGQADEIPFFIKYDGNVKDSGMNQLIGTFGIGAQFYQVDGQVRYGEIQPEFKEFLTVLNRWYEKGLLDPDFAATDGALRDAKVTGDQLGAFYWYAGSGIGRYMGLMEKDHPDAELWPAPYPALEKGGKAALGQRDTAFSGIAAAITGKAKNPERIVKWLDFAYGEEGHNLFNFGKEGVSYDWVDGYPKYSDNIMKNPEGLNVSQAMSMHFRAAYNGPFVQDKRYVEQYMERDSQKEAIQIWSEPENKIQMPKVTMTADENKRFASIMTDLNTYSDEMVTKFIMGVEPLSSFEQYVETLKSMGIQEAIDIQQAALDRFNNR</sequence>
<dbReference type="PANTHER" id="PTHR43649">
    <property type="entry name" value="ARABINOSE-BINDING PROTEIN-RELATED"/>
    <property type="match status" value="1"/>
</dbReference>
<dbReference type="InterPro" id="IPR050490">
    <property type="entry name" value="Bact_solute-bd_prot1"/>
</dbReference>
<gene>
    <name evidence="3" type="ORF">FE782_12260</name>
</gene>
<feature type="chain" id="PRO_5039210162" evidence="2">
    <location>
        <begin position="27"/>
        <end position="559"/>
    </location>
</feature>
<evidence type="ECO:0000313" key="3">
    <source>
        <dbReference type="EMBL" id="TLS52127.1"/>
    </source>
</evidence>
<dbReference type="OrthoDB" id="9787283at2"/>
<dbReference type="Gene3D" id="3.40.190.10">
    <property type="entry name" value="Periplasmic binding protein-like II"/>
    <property type="match status" value="2"/>
</dbReference>
<evidence type="ECO:0000313" key="4">
    <source>
        <dbReference type="Proteomes" id="UP000309676"/>
    </source>
</evidence>
<reference evidence="3 4" key="1">
    <citation type="submission" date="2019-05" db="EMBL/GenBank/DDBJ databases">
        <authorList>
            <person name="Narsing Rao M.P."/>
            <person name="Li W.J."/>
        </authorList>
    </citation>
    <scope>NUCLEOTIDE SEQUENCE [LARGE SCALE GENOMIC DNA]</scope>
    <source>
        <strain evidence="3 4">SYSU_K30003</strain>
    </source>
</reference>
<protein>
    <submittedName>
        <fullName evidence="3">Extracellular solute-binding protein</fullName>
    </submittedName>
</protein>
<keyword evidence="2" id="KW-0732">Signal</keyword>
<feature type="signal peptide" evidence="2">
    <location>
        <begin position="1"/>
        <end position="26"/>
    </location>
</feature>
<dbReference type="InterPro" id="IPR006059">
    <property type="entry name" value="SBP"/>
</dbReference>